<dbReference type="Pfam" id="PF08245">
    <property type="entry name" value="Mur_ligase_M"/>
    <property type="match status" value="1"/>
</dbReference>
<accession>A0A7W3U345</accession>
<dbReference type="HAMAP" id="MF_00639">
    <property type="entry name" value="MurD"/>
    <property type="match status" value="1"/>
</dbReference>
<dbReference type="Gene3D" id="3.90.190.20">
    <property type="entry name" value="Mur ligase, C-terminal domain"/>
    <property type="match status" value="1"/>
</dbReference>
<evidence type="ECO:0000313" key="14">
    <source>
        <dbReference type="EMBL" id="MBB1088088.1"/>
    </source>
</evidence>
<evidence type="ECO:0000256" key="4">
    <source>
        <dbReference type="ARBA" id="ARBA00022598"/>
    </source>
</evidence>
<evidence type="ECO:0000256" key="12">
    <source>
        <dbReference type="HAMAP-Rule" id="MF_02208"/>
    </source>
</evidence>
<dbReference type="GO" id="GO:0008360">
    <property type="term" value="P:regulation of cell shape"/>
    <property type="evidence" value="ECO:0007669"/>
    <property type="project" value="UniProtKB-KW"/>
</dbReference>
<dbReference type="RefSeq" id="WP_182668874.1">
    <property type="nucleotide sequence ID" value="NZ_JACHTE010000004.1"/>
</dbReference>
<comment type="pathway">
    <text evidence="2 12">Cell wall biogenesis; peptidoglycan biosynthesis.</text>
</comment>
<dbReference type="InterPro" id="IPR036615">
    <property type="entry name" value="Mur_ligase_C_dom_sf"/>
</dbReference>
<feature type="domain" description="Mur ligase central" evidence="13">
    <location>
        <begin position="125"/>
        <end position="294"/>
    </location>
</feature>
<comment type="subcellular location">
    <subcellularLocation>
        <location evidence="1 12">Cytoplasm</location>
    </subcellularLocation>
</comment>
<evidence type="ECO:0000259" key="13">
    <source>
        <dbReference type="Pfam" id="PF08245"/>
    </source>
</evidence>
<dbReference type="UniPathway" id="UPA00219"/>
<keyword evidence="10 12" id="KW-0131">Cell cycle</keyword>
<comment type="similarity">
    <text evidence="12">Belongs to the MurCDEF family. MurD2 subfamily.</text>
</comment>
<dbReference type="HAMAP" id="MF_02208">
    <property type="entry name" value="MurD2_subfam"/>
    <property type="match status" value="1"/>
</dbReference>
<evidence type="ECO:0000313" key="15">
    <source>
        <dbReference type="Proteomes" id="UP000552587"/>
    </source>
</evidence>
<dbReference type="EMBL" id="JACHTE010000004">
    <property type="protein sequence ID" value="MBB1088088.1"/>
    <property type="molecule type" value="Genomic_DNA"/>
</dbReference>
<dbReference type="GO" id="GO:0008764">
    <property type="term" value="F:UDP-N-acetylmuramoylalanine-D-glutamate ligase activity"/>
    <property type="evidence" value="ECO:0007669"/>
    <property type="project" value="InterPro"/>
</dbReference>
<keyword evidence="9 12" id="KW-0573">Peptidoglycan synthesis</keyword>
<keyword evidence="6 12" id="KW-0547">Nucleotide-binding</keyword>
<proteinExistence type="inferred from homology"/>
<keyword evidence="8 12" id="KW-0133">Cell shape</keyword>
<evidence type="ECO:0000256" key="2">
    <source>
        <dbReference type="ARBA" id="ARBA00004752"/>
    </source>
</evidence>
<keyword evidence="11 12" id="KW-0961">Cell wall biogenesis/degradation</keyword>
<evidence type="ECO:0000256" key="10">
    <source>
        <dbReference type="ARBA" id="ARBA00023306"/>
    </source>
</evidence>
<dbReference type="PANTHER" id="PTHR43692">
    <property type="entry name" value="UDP-N-ACETYLMURAMOYLALANINE--D-GLUTAMATE LIGASE"/>
    <property type="match status" value="1"/>
</dbReference>
<evidence type="ECO:0000256" key="8">
    <source>
        <dbReference type="ARBA" id="ARBA00022960"/>
    </source>
</evidence>
<evidence type="ECO:0000256" key="11">
    <source>
        <dbReference type="ARBA" id="ARBA00023316"/>
    </source>
</evidence>
<dbReference type="InterPro" id="IPR005762">
    <property type="entry name" value="MurD"/>
</dbReference>
<sequence>MRISALEAIAAAGGRIGLWGWGREGRAAHSVLRARLPGVPLTLFCTEADRASAVALGDDGLIVDTHPDADALARHAVVVKSPGISPYSPEATAARAAGTRFVGGTGLWFAEKAGPDGVVAGSVCVTGTKGKSTTTALLAHLLRAAGHRTALAGNIGLPLLDLLSPDPPPAWWAIELSSYQTGDVADSGGRPQVAVVTNVHPEHLDWHGGEQRYVEDKLKLVTQARPRIAVLNAADPPLAALELPGSEVRWYGREDGWHLRGDEVWRGDSSVIDTRGMPLPGRHNRGNLCAVLAAIEALGLDALSMAPAAFAFEPLPHRLQSLGRRDGIEYVNDSISTTPYATLAALGCYRGRKVAVLVGGHDRGIDWSGFATGLHDRMPRTVVTMGANGGRIADLLESEAPRGGFELIRSATLQDAMAVARERLQGDGVMLLSPGAPSFGPFKDYVDRGRAFAREAGFDPDGISAIPGLGIA</sequence>
<dbReference type="GO" id="GO:0005524">
    <property type="term" value="F:ATP binding"/>
    <property type="evidence" value="ECO:0007669"/>
    <property type="project" value="UniProtKB-UniRule"/>
</dbReference>
<dbReference type="EC" id="6.3.2.53" evidence="12"/>
<dbReference type="Gene3D" id="3.40.1190.10">
    <property type="entry name" value="Mur-like, catalytic domain"/>
    <property type="match status" value="1"/>
</dbReference>
<dbReference type="SUPFAM" id="SSF53244">
    <property type="entry name" value="MurD-like peptide ligases, peptide-binding domain"/>
    <property type="match status" value="1"/>
</dbReference>
<keyword evidence="7 12" id="KW-0067">ATP-binding</keyword>
<evidence type="ECO:0000256" key="9">
    <source>
        <dbReference type="ARBA" id="ARBA00022984"/>
    </source>
</evidence>
<comment type="function">
    <text evidence="12">Cell wall formation. Catalyzes the addition of L-glutamate to the nucleotide precursor UDP-N-acetylmuramoyl-L-alanine.</text>
</comment>
<feature type="binding site" evidence="12">
    <location>
        <begin position="127"/>
        <end position="133"/>
    </location>
    <ligand>
        <name>ATP</name>
        <dbReference type="ChEBI" id="CHEBI:30616"/>
    </ligand>
</feature>
<comment type="catalytic activity">
    <reaction evidence="12">
        <text>UDP-N-acetyl-alpha-D-muramoyl-L-alanine + L-glutamate + ATP = UDP-N-acetyl-alpha-D-muramoyl-L-alanyl-L-glutamate + ADP + phosphate + H(+)</text>
        <dbReference type="Rhea" id="RHEA:58816"/>
        <dbReference type="ChEBI" id="CHEBI:15378"/>
        <dbReference type="ChEBI" id="CHEBI:29985"/>
        <dbReference type="ChEBI" id="CHEBI:30616"/>
        <dbReference type="ChEBI" id="CHEBI:43474"/>
        <dbReference type="ChEBI" id="CHEBI:83898"/>
        <dbReference type="ChEBI" id="CHEBI:142725"/>
        <dbReference type="ChEBI" id="CHEBI:456216"/>
        <dbReference type="EC" id="6.3.2.53"/>
    </reaction>
</comment>
<evidence type="ECO:0000256" key="6">
    <source>
        <dbReference type="ARBA" id="ARBA00022741"/>
    </source>
</evidence>
<dbReference type="AlphaFoldDB" id="A0A7W3U345"/>
<comment type="caution">
    <text evidence="14">The sequence shown here is derived from an EMBL/GenBank/DDBJ whole genome shotgun (WGS) entry which is preliminary data.</text>
</comment>
<dbReference type="InterPro" id="IPR043687">
    <property type="entry name" value="MurD2"/>
</dbReference>
<evidence type="ECO:0000256" key="7">
    <source>
        <dbReference type="ARBA" id="ARBA00022840"/>
    </source>
</evidence>
<dbReference type="GO" id="GO:0071555">
    <property type="term" value="P:cell wall organization"/>
    <property type="evidence" value="ECO:0007669"/>
    <property type="project" value="UniProtKB-KW"/>
</dbReference>
<evidence type="ECO:0000256" key="5">
    <source>
        <dbReference type="ARBA" id="ARBA00022618"/>
    </source>
</evidence>
<keyword evidence="4 12" id="KW-0436">Ligase</keyword>
<organism evidence="14 15">
    <name type="scientific">Marilutibacter penaei</name>
    <dbReference type="NCBI Taxonomy" id="2759900"/>
    <lineage>
        <taxon>Bacteria</taxon>
        <taxon>Pseudomonadati</taxon>
        <taxon>Pseudomonadota</taxon>
        <taxon>Gammaproteobacteria</taxon>
        <taxon>Lysobacterales</taxon>
        <taxon>Lysobacteraceae</taxon>
        <taxon>Marilutibacter</taxon>
    </lineage>
</organism>
<evidence type="ECO:0000256" key="1">
    <source>
        <dbReference type="ARBA" id="ARBA00004496"/>
    </source>
</evidence>
<keyword evidence="5 12" id="KW-0132">Cell division</keyword>
<dbReference type="PANTHER" id="PTHR43692:SF1">
    <property type="entry name" value="UDP-N-ACETYLMURAMOYLALANINE--D-GLUTAMATE LIGASE"/>
    <property type="match status" value="1"/>
</dbReference>
<evidence type="ECO:0000256" key="3">
    <source>
        <dbReference type="ARBA" id="ARBA00022490"/>
    </source>
</evidence>
<dbReference type="InterPro" id="IPR013221">
    <property type="entry name" value="Mur_ligase_cen"/>
</dbReference>
<dbReference type="SUPFAM" id="SSF53623">
    <property type="entry name" value="MurD-like peptide ligases, catalytic domain"/>
    <property type="match status" value="1"/>
</dbReference>
<keyword evidence="3 12" id="KW-0963">Cytoplasm</keyword>
<gene>
    <name evidence="12" type="primary">murD2</name>
    <name evidence="14" type="ORF">H4F99_06250</name>
</gene>
<dbReference type="NCBIfam" id="TIGR01087">
    <property type="entry name" value="murD"/>
    <property type="match status" value="1"/>
</dbReference>
<dbReference type="GO" id="GO:0005737">
    <property type="term" value="C:cytoplasm"/>
    <property type="evidence" value="ECO:0007669"/>
    <property type="project" value="UniProtKB-SubCell"/>
</dbReference>
<dbReference type="Proteomes" id="UP000552587">
    <property type="component" value="Unassembled WGS sequence"/>
</dbReference>
<dbReference type="InterPro" id="IPR036565">
    <property type="entry name" value="Mur-like_cat_sf"/>
</dbReference>
<keyword evidence="15" id="KW-1185">Reference proteome</keyword>
<dbReference type="GO" id="GO:0009252">
    <property type="term" value="P:peptidoglycan biosynthetic process"/>
    <property type="evidence" value="ECO:0007669"/>
    <property type="project" value="UniProtKB-UniRule"/>
</dbReference>
<protein>
    <recommendedName>
        <fullName evidence="12">UDP-N-acetylmuramoyl-L-alanine--L-glutamate ligase</fullName>
        <ecNumber evidence="12">6.3.2.53</ecNumber>
    </recommendedName>
    <alternativeName>
        <fullName evidence="12">UDP-N-acetylmuramoyl-L-alanyl-L-glutamate synthetase</fullName>
        <shortName evidence="12">UDP-MurNAc-L-Ala-L-Glu synthetase</shortName>
    </alternativeName>
</protein>
<reference evidence="14 15" key="1">
    <citation type="submission" date="2020-07" db="EMBL/GenBank/DDBJ databases">
        <authorList>
            <person name="Xu S."/>
            <person name="Li A."/>
        </authorList>
    </citation>
    <scope>NUCLEOTIDE SEQUENCE [LARGE SCALE GENOMIC DNA]</scope>
    <source>
        <strain evidence="14 15">SG-8</strain>
    </source>
</reference>
<dbReference type="Gene3D" id="3.40.50.720">
    <property type="entry name" value="NAD(P)-binding Rossmann-like Domain"/>
    <property type="match status" value="1"/>
</dbReference>
<dbReference type="GO" id="GO:0051301">
    <property type="term" value="P:cell division"/>
    <property type="evidence" value="ECO:0007669"/>
    <property type="project" value="UniProtKB-KW"/>
</dbReference>
<name>A0A7W3U345_9GAMM</name>